<sequence length="756" mass="82693">MSALRPCPAALVRRHHPSPCRLRPLGLGSLVLLHLAAADLRAEPSNAARLAAPLPPVSVSATRERRTVDETASTVTVIEAEALEEAFVKDLRDLVRNEPGVSVRRAPARFGLAQGTTGREGNAGFNIRGLDGNRVLIQVDGIRVPAAFSFGASSFGRGDFIELGSLRSVEILRGPASTLYGSDGLAGVVSFYTFDPADLLGGGPGARHASVGLDWAQEDRSFGLNMRGAVRLAGDAAAGTELMAIVDGRHGHALESQGGQGGDGAARSEANPQQRDSRSLLLKWVHRPDSRQQWRLTLDHSRADIDTDVRSGRSASVARLDARDDIDRDRLSVDARFDSLGWALADRLQFAVYGQDAETRQYSFEDRSTLADRSRDNRYEERLLGLNLQLDKQADWGGFRHRIVYGLDLARARIDNLRDGTVPPSGETFPTKAFPATDYTALGVFLLDELRLAERWFLSPALRYDRFKLDPREDVLGVESVALSDGRLTPKLALRWVASDSLSAYVNLAQGYRAPTPDQVNNGFTNLSSPFFAYRSIGNPDLKPEHSRTLELGLNGQQGTLRWSAVVFEGRYKDFIERVVVGGSGSADDPQTFQFVNLDEARIRGLEGRLAWQPRPEWKLEAAYAQARGESADGSEAPLNSIDPPKLNLRALWQVRPDLRLGATLNHVRAKSRSRIDASALAAGTEPFAPPSFTTLDLSANWRVNRHLDLGAGLFNLTDKTYWHWADVAGLAANTPGLAAYTQPGRSLALRVRISY</sequence>
<accession>A0A9X0XBS0</accession>
<dbReference type="InterPro" id="IPR012910">
    <property type="entry name" value="Plug_dom"/>
</dbReference>
<evidence type="ECO:0000256" key="8">
    <source>
        <dbReference type="ARBA" id="ARBA00023136"/>
    </source>
</evidence>
<dbReference type="InterPro" id="IPR036942">
    <property type="entry name" value="Beta-barrel_TonB_sf"/>
</dbReference>
<dbReference type="GO" id="GO:0009279">
    <property type="term" value="C:cell outer membrane"/>
    <property type="evidence" value="ECO:0007669"/>
    <property type="project" value="UniProtKB-SubCell"/>
</dbReference>
<dbReference type="PANTHER" id="PTHR30069:SF29">
    <property type="entry name" value="HEMOGLOBIN AND HEMOGLOBIN-HAPTOGLOBIN-BINDING PROTEIN 1-RELATED"/>
    <property type="match status" value="1"/>
</dbReference>
<evidence type="ECO:0000256" key="10">
    <source>
        <dbReference type="ARBA" id="ARBA00023237"/>
    </source>
</evidence>
<dbReference type="InterPro" id="IPR039426">
    <property type="entry name" value="TonB-dep_rcpt-like"/>
</dbReference>
<comment type="caution">
    <text evidence="16">The sequence shown here is derived from an EMBL/GenBank/DDBJ whole genome shotgun (WGS) entry which is preliminary data.</text>
</comment>
<keyword evidence="7 12" id="KW-0798">TonB box</keyword>
<evidence type="ECO:0000259" key="15">
    <source>
        <dbReference type="Pfam" id="PF07715"/>
    </source>
</evidence>
<dbReference type="NCBIfam" id="TIGR01786">
    <property type="entry name" value="TonB-hemlactrns"/>
    <property type="match status" value="1"/>
</dbReference>
<dbReference type="Pfam" id="PF07715">
    <property type="entry name" value="Plug"/>
    <property type="match status" value="1"/>
</dbReference>
<keyword evidence="6" id="KW-0732">Signal</keyword>
<evidence type="ECO:0000256" key="11">
    <source>
        <dbReference type="PROSITE-ProRule" id="PRU01360"/>
    </source>
</evidence>
<name>A0A9X0XBS0_9BURK</name>
<dbReference type="InterPro" id="IPR037066">
    <property type="entry name" value="Plug_dom_sf"/>
</dbReference>
<reference evidence="16 17" key="1">
    <citation type="submission" date="2021-01" db="EMBL/GenBank/DDBJ databases">
        <title>Piscinibacter sp. Jin2 Genome sequencing and assembly.</title>
        <authorList>
            <person name="Kim I."/>
        </authorList>
    </citation>
    <scope>NUCLEOTIDE SEQUENCE [LARGE SCALE GENOMIC DNA]</scope>
    <source>
        <strain evidence="16 17">Jin2</strain>
    </source>
</reference>
<dbReference type="NCBIfam" id="TIGR01785">
    <property type="entry name" value="TonB-hemin"/>
    <property type="match status" value="1"/>
</dbReference>
<keyword evidence="4 11" id="KW-1134">Transmembrane beta strand</keyword>
<protein>
    <submittedName>
        <fullName evidence="16">TonB-dependent hemoglobin/transferrin/lactoferrin family receptor</fullName>
    </submittedName>
</protein>
<dbReference type="InterPro" id="IPR000531">
    <property type="entry name" value="Beta-barrel_TonB"/>
</dbReference>
<keyword evidence="10 11" id="KW-0998">Cell outer membrane</keyword>
<evidence type="ECO:0000256" key="2">
    <source>
        <dbReference type="ARBA" id="ARBA00009810"/>
    </source>
</evidence>
<evidence type="ECO:0000313" key="17">
    <source>
        <dbReference type="Proteomes" id="UP000643207"/>
    </source>
</evidence>
<feature type="region of interest" description="Disordered" evidence="13">
    <location>
        <begin position="252"/>
        <end position="278"/>
    </location>
</feature>
<dbReference type="GO" id="GO:0015344">
    <property type="term" value="F:siderophore uptake transmembrane transporter activity"/>
    <property type="evidence" value="ECO:0007669"/>
    <property type="project" value="TreeGrafter"/>
</dbReference>
<dbReference type="GO" id="GO:0015232">
    <property type="term" value="F:heme transmembrane transporter activity"/>
    <property type="evidence" value="ECO:0007669"/>
    <property type="project" value="InterPro"/>
</dbReference>
<evidence type="ECO:0000256" key="3">
    <source>
        <dbReference type="ARBA" id="ARBA00022448"/>
    </source>
</evidence>
<dbReference type="InterPro" id="IPR011276">
    <property type="entry name" value="TonB_haem/Hb_rcpt"/>
</dbReference>
<evidence type="ECO:0000313" key="16">
    <source>
        <dbReference type="EMBL" id="MBL0718870.1"/>
    </source>
</evidence>
<keyword evidence="5 11" id="KW-0812">Transmembrane</keyword>
<organism evidence="16 17">
    <name type="scientific">Aquariibacter lacus</name>
    <dbReference type="NCBI Taxonomy" id="2801332"/>
    <lineage>
        <taxon>Bacteria</taxon>
        <taxon>Pseudomonadati</taxon>
        <taxon>Pseudomonadota</taxon>
        <taxon>Betaproteobacteria</taxon>
        <taxon>Burkholderiales</taxon>
        <taxon>Sphaerotilaceae</taxon>
        <taxon>Aquariibacter</taxon>
    </lineage>
</organism>
<evidence type="ECO:0000256" key="12">
    <source>
        <dbReference type="RuleBase" id="RU003357"/>
    </source>
</evidence>
<dbReference type="InterPro" id="IPR010949">
    <property type="entry name" value="TonB_Hb/transfer/lactofer_rcpt"/>
</dbReference>
<evidence type="ECO:0000256" key="13">
    <source>
        <dbReference type="SAM" id="MobiDB-lite"/>
    </source>
</evidence>
<dbReference type="Gene3D" id="2.40.170.20">
    <property type="entry name" value="TonB-dependent receptor, beta-barrel domain"/>
    <property type="match status" value="1"/>
</dbReference>
<evidence type="ECO:0000256" key="1">
    <source>
        <dbReference type="ARBA" id="ARBA00004571"/>
    </source>
</evidence>
<evidence type="ECO:0000256" key="6">
    <source>
        <dbReference type="ARBA" id="ARBA00022729"/>
    </source>
</evidence>
<proteinExistence type="inferred from homology"/>
<dbReference type="SUPFAM" id="SSF56935">
    <property type="entry name" value="Porins"/>
    <property type="match status" value="1"/>
</dbReference>
<evidence type="ECO:0000256" key="5">
    <source>
        <dbReference type="ARBA" id="ARBA00022692"/>
    </source>
</evidence>
<keyword evidence="8 11" id="KW-0472">Membrane</keyword>
<comment type="subcellular location">
    <subcellularLocation>
        <location evidence="1 11">Cell outer membrane</location>
        <topology evidence="1 11">Multi-pass membrane protein</topology>
    </subcellularLocation>
</comment>
<feature type="domain" description="TonB-dependent receptor plug" evidence="15">
    <location>
        <begin position="68"/>
        <end position="188"/>
    </location>
</feature>
<dbReference type="RefSeq" id="WP_201823914.1">
    <property type="nucleotide sequence ID" value="NZ_JAERRA010000001.1"/>
</dbReference>
<evidence type="ECO:0000256" key="9">
    <source>
        <dbReference type="ARBA" id="ARBA00023170"/>
    </source>
</evidence>
<dbReference type="PANTHER" id="PTHR30069">
    <property type="entry name" value="TONB-DEPENDENT OUTER MEMBRANE RECEPTOR"/>
    <property type="match status" value="1"/>
</dbReference>
<dbReference type="GO" id="GO:0044718">
    <property type="term" value="P:siderophore transmembrane transport"/>
    <property type="evidence" value="ECO:0007669"/>
    <property type="project" value="TreeGrafter"/>
</dbReference>
<dbReference type="Gene3D" id="2.170.130.10">
    <property type="entry name" value="TonB-dependent receptor, plug domain"/>
    <property type="match status" value="1"/>
</dbReference>
<dbReference type="AlphaFoldDB" id="A0A9X0XBS0"/>
<evidence type="ECO:0000256" key="7">
    <source>
        <dbReference type="ARBA" id="ARBA00023077"/>
    </source>
</evidence>
<gene>
    <name evidence="16" type="ORF">JI742_03105</name>
</gene>
<dbReference type="PROSITE" id="PS52016">
    <property type="entry name" value="TONB_DEPENDENT_REC_3"/>
    <property type="match status" value="1"/>
</dbReference>
<dbReference type="Pfam" id="PF00593">
    <property type="entry name" value="TonB_dep_Rec_b-barrel"/>
    <property type="match status" value="1"/>
</dbReference>
<dbReference type="CDD" id="cd01347">
    <property type="entry name" value="ligand_gated_channel"/>
    <property type="match status" value="1"/>
</dbReference>
<evidence type="ECO:0000256" key="4">
    <source>
        <dbReference type="ARBA" id="ARBA00022452"/>
    </source>
</evidence>
<dbReference type="EMBL" id="JAERRA010000001">
    <property type="protein sequence ID" value="MBL0718870.1"/>
    <property type="molecule type" value="Genomic_DNA"/>
</dbReference>
<comment type="similarity">
    <text evidence="2 11 12">Belongs to the TonB-dependent receptor family.</text>
</comment>
<keyword evidence="17" id="KW-1185">Reference proteome</keyword>
<feature type="domain" description="TonB-dependent receptor-like beta-barrel" evidence="14">
    <location>
        <begin position="296"/>
        <end position="717"/>
    </location>
</feature>
<dbReference type="Proteomes" id="UP000643207">
    <property type="component" value="Unassembled WGS sequence"/>
</dbReference>
<keyword evidence="3 11" id="KW-0813">Transport</keyword>
<keyword evidence="9 16" id="KW-0675">Receptor</keyword>
<evidence type="ECO:0000259" key="14">
    <source>
        <dbReference type="Pfam" id="PF00593"/>
    </source>
</evidence>